<dbReference type="AlphaFoldDB" id="A0A1G6TKE3"/>
<proteinExistence type="predicted"/>
<name>A0A1G6TKE3_9ACTN</name>
<protein>
    <recommendedName>
        <fullName evidence="1">Antitoxin FitA-like ribbon-helix-helix domain-containing protein</fullName>
    </recommendedName>
</protein>
<dbReference type="InterPro" id="IPR010985">
    <property type="entry name" value="Ribbon_hlx_hlx"/>
</dbReference>
<dbReference type="SUPFAM" id="SSF47598">
    <property type="entry name" value="Ribbon-helix-helix"/>
    <property type="match status" value="1"/>
</dbReference>
<dbReference type="GO" id="GO:0006355">
    <property type="term" value="P:regulation of DNA-templated transcription"/>
    <property type="evidence" value="ECO:0007669"/>
    <property type="project" value="InterPro"/>
</dbReference>
<feature type="domain" description="Antitoxin FitA-like ribbon-helix-helix" evidence="1">
    <location>
        <begin position="11"/>
        <end position="46"/>
    </location>
</feature>
<evidence type="ECO:0000313" key="3">
    <source>
        <dbReference type="Proteomes" id="UP000198949"/>
    </source>
</evidence>
<sequence>MLESYTQTMKNIQVKNVSDEVHRVWKTRAAAAGMSLQEFLLRKLTREAQQPTVAEVFARVEHRGGPALDHDEIVAMIREDRDAR</sequence>
<keyword evidence="3" id="KW-1185">Reference proteome</keyword>
<dbReference type="InterPro" id="IPR053853">
    <property type="entry name" value="FitA-like_RHH"/>
</dbReference>
<gene>
    <name evidence="2" type="ORF">SAMN05216270_10324</name>
</gene>
<dbReference type="STRING" id="58114.SAMN05216270_10324"/>
<accession>A0A1G6TKE3</accession>
<organism evidence="2 3">
    <name type="scientific">Glycomyces harbinensis</name>
    <dbReference type="NCBI Taxonomy" id="58114"/>
    <lineage>
        <taxon>Bacteria</taxon>
        <taxon>Bacillati</taxon>
        <taxon>Actinomycetota</taxon>
        <taxon>Actinomycetes</taxon>
        <taxon>Glycomycetales</taxon>
        <taxon>Glycomycetaceae</taxon>
        <taxon>Glycomyces</taxon>
    </lineage>
</organism>
<dbReference type="Proteomes" id="UP000198949">
    <property type="component" value="Unassembled WGS sequence"/>
</dbReference>
<reference evidence="3" key="1">
    <citation type="submission" date="2016-10" db="EMBL/GenBank/DDBJ databases">
        <authorList>
            <person name="Varghese N."/>
            <person name="Submissions S."/>
        </authorList>
    </citation>
    <scope>NUCLEOTIDE SEQUENCE [LARGE SCALE GENOMIC DNA]</scope>
    <source>
        <strain evidence="3">CGMCC 4.3516</strain>
    </source>
</reference>
<dbReference type="EMBL" id="FNAD01000003">
    <property type="protein sequence ID" value="SDD29520.1"/>
    <property type="molecule type" value="Genomic_DNA"/>
</dbReference>
<evidence type="ECO:0000259" key="1">
    <source>
        <dbReference type="Pfam" id="PF22513"/>
    </source>
</evidence>
<evidence type="ECO:0000313" key="2">
    <source>
        <dbReference type="EMBL" id="SDD29520.1"/>
    </source>
</evidence>
<dbReference type="Pfam" id="PF22513">
    <property type="entry name" value="FitA-like_RHH"/>
    <property type="match status" value="1"/>
</dbReference>